<keyword evidence="2 5" id="KW-0808">Transferase</keyword>
<evidence type="ECO:0000256" key="2">
    <source>
        <dbReference type="ARBA" id="ARBA00022679"/>
    </source>
</evidence>
<dbReference type="Proteomes" id="UP000635245">
    <property type="component" value="Unassembled WGS sequence"/>
</dbReference>
<feature type="domain" description="Thiolase N-terminal" evidence="7">
    <location>
        <begin position="28"/>
        <end position="294"/>
    </location>
</feature>
<dbReference type="PIRSF" id="PIRSF000429">
    <property type="entry name" value="Ac-CoA_Ac_transf"/>
    <property type="match status" value="1"/>
</dbReference>
<gene>
    <name evidence="9" type="ORF">JHE00_10085</name>
</gene>
<dbReference type="InterPro" id="IPR002155">
    <property type="entry name" value="Thiolase"/>
</dbReference>
<comment type="similarity">
    <text evidence="1 5">Belongs to the thiolase-like superfamily. Thiolase family.</text>
</comment>
<dbReference type="EC" id="2.3.1.9" evidence="9"/>
<evidence type="ECO:0000313" key="10">
    <source>
        <dbReference type="Proteomes" id="UP000635245"/>
    </source>
</evidence>
<comment type="caution">
    <text evidence="9">The sequence shown here is derived from an EMBL/GenBank/DDBJ whole genome shotgun (WGS) entry which is preliminary data.</text>
</comment>
<feature type="domain" description="Thiolase C-terminal" evidence="8">
    <location>
        <begin position="305"/>
        <end position="445"/>
    </location>
</feature>
<dbReference type="PANTHER" id="PTHR42689:SF1">
    <property type="entry name" value="ACETYL-COA ACYLTRANSFERASE FADA2 (3-KETOACYL-COA THIOLASE) (BETA-KETOTHIOLASE)-RELATED"/>
    <property type="match status" value="1"/>
</dbReference>
<feature type="active site" description="Proton acceptor" evidence="4">
    <location>
        <position position="402"/>
    </location>
</feature>
<proteinExistence type="inferred from homology"/>
<feature type="active site" description="Acyl-thioester intermediate" evidence="4">
    <location>
        <position position="112"/>
    </location>
</feature>
<organism evidence="9 10">
    <name type="scientific">Prauserella cavernicola</name>
    <dbReference type="NCBI Taxonomy" id="2800127"/>
    <lineage>
        <taxon>Bacteria</taxon>
        <taxon>Bacillati</taxon>
        <taxon>Actinomycetota</taxon>
        <taxon>Actinomycetes</taxon>
        <taxon>Pseudonocardiales</taxon>
        <taxon>Pseudonocardiaceae</taxon>
        <taxon>Prauserella</taxon>
    </lineage>
</organism>
<evidence type="ECO:0000313" key="9">
    <source>
        <dbReference type="EMBL" id="MBK1784675.1"/>
    </source>
</evidence>
<dbReference type="GO" id="GO:0003985">
    <property type="term" value="F:acetyl-CoA C-acetyltransferase activity"/>
    <property type="evidence" value="ECO:0007669"/>
    <property type="project" value="UniProtKB-EC"/>
</dbReference>
<dbReference type="InterPro" id="IPR020617">
    <property type="entry name" value="Thiolase_C"/>
</dbReference>
<dbReference type="RefSeq" id="WP_200317243.1">
    <property type="nucleotide sequence ID" value="NZ_JAENJH010000002.1"/>
</dbReference>
<feature type="active site" description="Proton acceptor" evidence="4">
    <location>
        <position position="432"/>
    </location>
</feature>
<evidence type="ECO:0000256" key="3">
    <source>
        <dbReference type="ARBA" id="ARBA00023315"/>
    </source>
</evidence>
<evidence type="ECO:0000256" key="4">
    <source>
        <dbReference type="PIRSR" id="PIRSR000429-1"/>
    </source>
</evidence>
<sequence length="445" mass="47032">MTSAQKPRKTSGGSRSGRAKSGPEIRRVAIVGANRIPFARSNGPYADASNQDMLTAAVDGLVSRFSLQDQHIGELAAGAVLKHSRDFNLAREVVLGSRLSPTTPASDVQMACGTGLQAIVNVANKIALGQVDSAIAGGVDTTSDAPLAVNDNLRRLLVRLNAAKSVGDRLKLLTRIRPGHIVPEIPRNAEPRTGLSMGEHAALTANSWEITRAAQDELAAASHQRLAAAYDRGFFDDLLTPYLRLTRDQNLRADSTVEKLAKLKPAYGGPEGTMTAGNSTPLTDGASTVLLATEQWAKERNLPVLAYLTFSQTAAVDYVHGEQGLLMAPAYAVPKLLDRAGLTLGDFDFYEIHEAFASQVLATLKAWEDPAFAKERLGRDEPLGSIDRDKLNVNGSSLAAGHPFAATGGRIVGTLAKLLSDKGSGRGLISICAAGGQGITAILEK</sequence>
<dbReference type="NCBIfam" id="TIGR01930">
    <property type="entry name" value="AcCoA-C-Actrans"/>
    <property type="match status" value="1"/>
</dbReference>
<dbReference type="PANTHER" id="PTHR42689">
    <property type="entry name" value="ACETYL-COA ACYLTRANSFERASE FADA2 (3-KETOACYL-COA THIOLASE) (BETA-KETOTHIOLASE)-RELATED"/>
    <property type="match status" value="1"/>
</dbReference>
<evidence type="ECO:0000256" key="6">
    <source>
        <dbReference type="SAM" id="MobiDB-lite"/>
    </source>
</evidence>
<evidence type="ECO:0000259" key="7">
    <source>
        <dbReference type="Pfam" id="PF00108"/>
    </source>
</evidence>
<reference evidence="9" key="1">
    <citation type="submission" date="2020-12" db="EMBL/GenBank/DDBJ databases">
        <title>Prauserella sp. ASG 168, a novel actinomycete isolated from cave rock.</title>
        <authorList>
            <person name="Suriyachadkun C."/>
        </authorList>
    </citation>
    <scope>NUCLEOTIDE SEQUENCE</scope>
    <source>
        <strain evidence="9">ASG 168</strain>
    </source>
</reference>
<keyword evidence="3 5" id="KW-0012">Acyltransferase</keyword>
<dbReference type="InterPro" id="IPR016039">
    <property type="entry name" value="Thiolase-like"/>
</dbReference>
<accession>A0A934V508</accession>
<dbReference type="NCBIfam" id="NF006740">
    <property type="entry name" value="PRK09268.1"/>
    <property type="match status" value="1"/>
</dbReference>
<dbReference type="Pfam" id="PF00108">
    <property type="entry name" value="Thiolase_N"/>
    <property type="match status" value="1"/>
</dbReference>
<name>A0A934V508_9PSEU</name>
<keyword evidence="10" id="KW-1185">Reference proteome</keyword>
<dbReference type="CDD" id="cd00751">
    <property type="entry name" value="thiolase"/>
    <property type="match status" value="1"/>
</dbReference>
<dbReference type="Gene3D" id="3.40.47.10">
    <property type="match status" value="1"/>
</dbReference>
<dbReference type="AlphaFoldDB" id="A0A934V508"/>
<feature type="region of interest" description="Disordered" evidence="6">
    <location>
        <begin position="1"/>
        <end position="24"/>
    </location>
</feature>
<dbReference type="Pfam" id="PF02803">
    <property type="entry name" value="Thiolase_C"/>
    <property type="match status" value="1"/>
</dbReference>
<dbReference type="GO" id="GO:0005829">
    <property type="term" value="C:cytosol"/>
    <property type="evidence" value="ECO:0007669"/>
    <property type="project" value="TreeGrafter"/>
</dbReference>
<dbReference type="InterPro" id="IPR020616">
    <property type="entry name" value="Thiolase_N"/>
</dbReference>
<dbReference type="EMBL" id="JAENJH010000002">
    <property type="protein sequence ID" value="MBK1784675.1"/>
    <property type="molecule type" value="Genomic_DNA"/>
</dbReference>
<evidence type="ECO:0000256" key="5">
    <source>
        <dbReference type="RuleBase" id="RU003557"/>
    </source>
</evidence>
<protein>
    <submittedName>
        <fullName evidence="9">Acetyl-CoA C-acetyltransferase</fullName>
        <ecNumber evidence="9">2.3.1.9</ecNumber>
    </submittedName>
</protein>
<evidence type="ECO:0000259" key="8">
    <source>
        <dbReference type="Pfam" id="PF02803"/>
    </source>
</evidence>
<dbReference type="SUPFAM" id="SSF53901">
    <property type="entry name" value="Thiolase-like"/>
    <property type="match status" value="2"/>
</dbReference>
<evidence type="ECO:0000256" key="1">
    <source>
        <dbReference type="ARBA" id="ARBA00010982"/>
    </source>
</evidence>
<dbReference type="InterPro" id="IPR050521">
    <property type="entry name" value="3-ketoacyl-CoA_Thiolase"/>
</dbReference>